<dbReference type="Proteomes" id="UP001225576">
    <property type="component" value="Unassembled WGS sequence"/>
</dbReference>
<sequence>MLRGVLALAAMFTLAVQPMPLASQENTEMDSVVHVDRFQSDSAVNEDGFVEVTNKYKVKLSGKSYTIVSDARLLDEEAVLDRFRAENQLALDRMSEIVRFSALTMDNVDDYVTALIPVMTATEYEGNAITPRDVQDANSILSMCFLLLGGENSDLLDDALGVIDGLDPSSEEFALSLDRVSTYAPALAGDNADFVQDAQVFSL</sequence>
<dbReference type="EMBL" id="JASPDQ010000006">
    <property type="protein sequence ID" value="MDK8601645.1"/>
    <property type="molecule type" value="Genomic_DNA"/>
</dbReference>
<dbReference type="RefSeq" id="WP_145989874.1">
    <property type="nucleotide sequence ID" value="NZ_CALTZF010000003.1"/>
</dbReference>
<comment type="caution">
    <text evidence="2">The sequence shown here is derived from an EMBL/GenBank/DDBJ whole genome shotgun (WGS) entry which is preliminary data.</text>
</comment>
<organism evidence="2 4">
    <name type="scientific">Trueperella bernardiae</name>
    <dbReference type="NCBI Taxonomy" id="59561"/>
    <lineage>
        <taxon>Bacteria</taxon>
        <taxon>Bacillati</taxon>
        <taxon>Actinomycetota</taxon>
        <taxon>Actinomycetes</taxon>
        <taxon>Actinomycetales</taxon>
        <taxon>Actinomycetaceae</taxon>
        <taxon>Trueperella</taxon>
    </lineage>
</organism>
<accession>A0A0W1KIT3</accession>
<evidence type="ECO:0000313" key="4">
    <source>
        <dbReference type="Proteomes" id="UP000054404"/>
    </source>
</evidence>
<name>A0A0W1KIT3_9ACTO</name>
<dbReference type="AlphaFoldDB" id="A0A0W1KIT3"/>
<proteinExistence type="predicted"/>
<gene>
    <name evidence="2" type="ORF">AQZ59_00957</name>
    <name evidence="3" type="ORF">QP858_04110</name>
</gene>
<reference evidence="3" key="2">
    <citation type="submission" date="2023-05" db="EMBL/GenBank/DDBJ databases">
        <title>Genomic Catalog of Human Bladder Bacteria.</title>
        <authorList>
            <person name="Du J."/>
        </authorList>
    </citation>
    <scope>NUCLEOTIDE SEQUENCE</scope>
    <source>
        <strain evidence="3">UMB1304A</strain>
    </source>
</reference>
<dbReference type="EMBL" id="LNIZ01000004">
    <property type="protein sequence ID" value="KTF03985.1"/>
    <property type="molecule type" value="Genomic_DNA"/>
</dbReference>
<evidence type="ECO:0000313" key="2">
    <source>
        <dbReference type="EMBL" id="KTF03985.1"/>
    </source>
</evidence>
<evidence type="ECO:0000313" key="3">
    <source>
        <dbReference type="EMBL" id="MDK8601645.1"/>
    </source>
</evidence>
<feature type="chain" id="PRO_5038771478" evidence="1">
    <location>
        <begin position="23"/>
        <end position="203"/>
    </location>
</feature>
<feature type="signal peptide" evidence="1">
    <location>
        <begin position="1"/>
        <end position="22"/>
    </location>
</feature>
<protein>
    <submittedName>
        <fullName evidence="2">Uncharacterized protein</fullName>
    </submittedName>
</protein>
<evidence type="ECO:0000256" key="1">
    <source>
        <dbReference type="SAM" id="SignalP"/>
    </source>
</evidence>
<keyword evidence="4" id="KW-1185">Reference proteome</keyword>
<dbReference type="Proteomes" id="UP000054404">
    <property type="component" value="Unassembled WGS sequence"/>
</dbReference>
<keyword evidence="1" id="KW-0732">Signal</keyword>
<reference evidence="2 4" key="1">
    <citation type="submission" date="2015-11" db="EMBL/GenBank/DDBJ databases">
        <title>Draft Genome Sequence of the Type Strain Trueperella bernardiae LCDC 89-0504T, Isolated from Blood Culture.</title>
        <authorList>
            <person name="Bernier A.-M."/>
            <person name="Bernard K."/>
        </authorList>
    </citation>
    <scope>NUCLEOTIDE SEQUENCE [LARGE SCALE GENOMIC DNA]</scope>
    <source>
        <strain evidence="2 4">LCDC 89-0504</strain>
    </source>
</reference>
<dbReference type="PATRIC" id="fig|59561.3.peg.949"/>